<evidence type="ECO:0000256" key="8">
    <source>
        <dbReference type="ARBA" id="ARBA00023014"/>
    </source>
</evidence>
<dbReference type="NCBIfam" id="TIGR00720">
    <property type="entry name" value="sda_mono"/>
    <property type="match status" value="1"/>
</dbReference>
<evidence type="ECO:0000259" key="12">
    <source>
        <dbReference type="Pfam" id="PF03313"/>
    </source>
</evidence>
<protein>
    <recommendedName>
        <fullName evidence="11">L-serine dehydratase</fullName>
        <ecNumber evidence="11">4.3.1.17</ecNumber>
    </recommendedName>
</protein>
<evidence type="ECO:0000256" key="5">
    <source>
        <dbReference type="ARBA" id="ARBA00022485"/>
    </source>
</evidence>
<dbReference type="GO" id="GO:0046872">
    <property type="term" value="F:metal ion binding"/>
    <property type="evidence" value="ECO:0007669"/>
    <property type="project" value="UniProtKB-KW"/>
</dbReference>
<evidence type="ECO:0000256" key="3">
    <source>
        <dbReference type="ARBA" id="ARBA00008636"/>
    </source>
</evidence>
<dbReference type="GO" id="GO:0051539">
    <property type="term" value="F:4 iron, 4 sulfur cluster binding"/>
    <property type="evidence" value="ECO:0007669"/>
    <property type="project" value="UniProtKB-UniRule"/>
</dbReference>
<proteinExistence type="inferred from homology"/>
<gene>
    <name evidence="14" type="ORF">HLH34_03160</name>
</gene>
<dbReference type="Pfam" id="PF03315">
    <property type="entry name" value="SDH_beta"/>
    <property type="match status" value="1"/>
</dbReference>
<keyword evidence="15" id="KW-1185">Reference proteome</keyword>
<comment type="caution">
    <text evidence="14">The sequence shown here is derived from an EMBL/GenBank/DDBJ whole genome shotgun (WGS) entry which is preliminary data.</text>
</comment>
<evidence type="ECO:0000256" key="10">
    <source>
        <dbReference type="ARBA" id="ARBA00049406"/>
    </source>
</evidence>
<dbReference type="PANTHER" id="PTHR30182">
    <property type="entry name" value="L-SERINE DEHYDRATASE"/>
    <property type="match status" value="1"/>
</dbReference>
<evidence type="ECO:0000256" key="9">
    <source>
        <dbReference type="ARBA" id="ARBA00023239"/>
    </source>
</evidence>
<evidence type="ECO:0000313" key="15">
    <source>
        <dbReference type="Proteomes" id="UP000555756"/>
    </source>
</evidence>
<keyword evidence="5 11" id="KW-0004">4Fe-4S</keyword>
<comment type="cofactor">
    <cofactor evidence="1 11">
        <name>[4Fe-4S] cluster</name>
        <dbReference type="ChEBI" id="CHEBI:49883"/>
    </cofactor>
</comment>
<keyword evidence="6 11" id="KW-0479">Metal-binding</keyword>
<dbReference type="InterPro" id="IPR005130">
    <property type="entry name" value="Ser_deHydtase-like_asu"/>
</dbReference>
<feature type="domain" description="Serine dehydratase beta chain" evidence="13">
    <location>
        <begin position="13"/>
        <end position="158"/>
    </location>
</feature>
<dbReference type="GO" id="GO:0003941">
    <property type="term" value="F:L-serine ammonia-lyase activity"/>
    <property type="evidence" value="ECO:0007669"/>
    <property type="project" value="UniProtKB-UniRule"/>
</dbReference>
<evidence type="ECO:0000256" key="1">
    <source>
        <dbReference type="ARBA" id="ARBA00001966"/>
    </source>
</evidence>
<evidence type="ECO:0000256" key="2">
    <source>
        <dbReference type="ARBA" id="ARBA00004742"/>
    </source>
</evidence>
<keyword evidence="4 11" id="KW-0312">Gluconeogenesis</keyword>
<sequence length="458" mass="47603">MLHFERPVRTGLSDLFRIGIGPSSSHTVGPMIAAARFVKELPCDFIPAGIRVRLMGSLALTGQGHATGRAVLLGLMGHLPDTVDPDCVPQLCAHVAETHELGLPGGHRIPFDPRIDIVADLDGECPLHPNTLVFEAWGDCRTIRRTYCSIGGGTVIEAGQPAAGAPAAVPYPFGTATALLEMGHRHGLTIAQIQMANECADASPAAIQQVLDTIWTTMKACVARGLTSQEIELPGGLRVRRRAAQLHARLVQRSLPNVPDGLGGMEWINLYALSVSEENAAGGRVVTAPTNGAAGIVPAVLHYYQHFVPDASDAGVGVFLLTAAAIGTIIKTNASISGAEVGCQGEVGSACAMAAAGFAAVLGGSNAQIENAAEIALEHHLGLTCDPVAGLVQIPCIERNALAAVKAVNAARLALCGDGAHRVSLDDAIRTMRDTGRDMMSKYKETSLGGLAVNVTAC</sequence>
<feature type="domain" description="Serine dehydratase-like alpha subunit" evidence="12">
    <location>
        <begin position="186"/>
        <end position="452"/>
    </location>
</feature>
<reference evidence="14 15" key="1">
    <citation type="submission" date="2020-04" db="EMBL/GenBank/DDBJ databases">
        <title>Description of novel Gluconacetobacter.</title>
        <authorList>
            <person name="Sombolestani A."/>
        </authorList>
    </citation>
    <scope>NUCLEOTIDE SEQUENCE [LARGE SCALE GENOMIC DNA]</scope>
    <source>
        <strain evidence="14 15">LMG 21311</strain>
    </source>
</reference>
<dbReference type="Gene3D" id="3.30.1330.90">
    <property type="entry name" value="D-3-phosphoglycerate dehydrogenase, domain 3"/>
    <property type="match status" value="1"/>
</dbReference>
<evidence type="ECO:0000259" key="13">
    <source>
        <dbReference type="Pfam" id="PF03315"/>
    </source>
</evidence>
<dbReference type="GO" id="GO:0006094">
    <property type="term" value="P:gluconeogenesis"/>
    <property type="evidence" value="ECO:0007669"/>
    <property type="project" value="UniProtKB-KW"/>
</dbReference>
<evidence type="ECO:0000256" key="11">
    <source>
        <dbReference type="RuleBase" id="RU366059"/>
    </source>
</evidence>
<organism evidence="14 15">
    <name type="scientific">Gluconacetobacter azotocaptans</name>
    <dbReference type="NCBI Taxonomy" id="142834"/>
    <lineage>
        <taxon>Bacteria</taxon>
        <taxon>Pseudomonadati</taxon>
        <taxon>Pseudomonadota</taxon>
        <taxon>Alphaproteobacteria</taxon>
        <taxon>Acetobacterales</taxon>
        <taxon>Acetobacteraceae</taxon>
        <taxon>Gluconacetobacter</taxon>
    </lineage>
</organism>
<dbReference type="SUPFAM" id="SSF143548">
    <property type="entry name" value="Serine metabolism enzymes domain"/>
    <property type="match status" value="1"/>
</dbReference>
<dbReference type="EC" id="4.3.1.17" evidence="11"/>
<accession>A0A7W4JQA4</accession>
<comment type="catalytic activity">
    <reaction evidence="10 11">
        <text>L-serine = pyruvate + NH4(+)</text>
        <dbReference type="Rhea" id="RHEA:19169"/>
        <dbReference type="ChEBI" id="CHEBI:15361"/>
        <dbReference type="ChEBI" id="CHEBI:28938"/>
        <dbReference type="ChEBI" id="CHEBI:33384"/>
        <dbReference type="EC" id="4.3.1.17"/>
    </reaction>
</comment>
<keyword evidence="8 11" id="KW-0411">Iron-sulfur</keyword>
<dbReference type="InterPro" id="IPR029009">
    <property type="entry name" value="ASB_dom_sf"/>
</dbReference>
<dbReference type="RefSeq" id="WP_183118154.1">
    <property type="nucleotide sequence ID" value="NZ_JABEQF010000002.1"/>
</dbReference>
<name>A0A7W4JQA4_9PROT</name>
<dbReference type="InterPro" id="IPR004644">
    <property type="entry name" value="Fe-S_L-Ser_mono"/>
</dbReference>
<comment type="pathway">
    <text evidence="2">Carbohydrate biosynthesis; gluconeogenesis.</text>
</comment>
<dbReference type="InterPro" id="IPR051318">
    <property type="entry name" value="Fe-S_L-Ser"/>
</dbReference>
<evidence type="ECO:0000256" key="7">
    <source>
        <dbReference type="ARBA" id="ARBA00023004"/>
    </source>
</evidence>
<evidence type="ECO:0000256" key="6">
    <source>
        <dbReference type="ARBA" id="ARBA00022723"/>
    </source>
</evidence>
<keyword evidence="7 11" id="KW-0408">Iron</keyword>
<keyword evidence="9 11" id="KW-0456">Lyase</keyword>
<dbReference type="AlphaFoldDB" id="A0A7W4JQA4"/>
<evidence type="ECO:0000313" key="14">
    <source>
        <dbReference type="EMBL" id="MBB2188964.1"/>
    </source>
</evidence>
<dbReference type="PANTHER" id="PTHR30182:SF1">
    <property type="entry name" value="L-SERINE DEHYDRATASE 1"/>
    <property type="match status" value="1"/>
</dbReference>
<comment type="similarity">
    <text evidence="3 11">Belongs to the iron-sulfur dependent L-serine dehydratase family.</text>
</comment>
<dbReference type="Proteomes" id="UP000555756">
    <property type="component" value="Unassembled WGS sequence"/>
</dbReference>
<dbReference type="Pfam" id="PF03313">
    <property type="entry name" value="SDH_alpha"/>
    <property type="match status" value="1"/>
</dbReference>
<dbReference type="InterPro" id="IPR005131">
    <property type="entry name" value="Ser_deHydtase_bsu"/>
</dbReference>
<evidence type="ECO:0000256" key="4">
    <source>
        <dbReference type="ARBA" id="ARBA00022432"/>
    </source>
</evidence>
<dbReference type="EMBL" id="JABEQF010000002">
    <property type="protein sequence ID" value="MBB2188964.1"/>
    <property type="molecule type" value="Genomic_DNA"/>
</dbReference>